<evidence type="ECO:0000259" key="1">
    <source>
        <dbReference type="Pfam" id="PF06048"/>
    </source>
</evidence>
<evidence type="ECO:0008006" key="5">
    <source>
        <dbReference type="Google" id="ProtNLM"/>
    </source>
</evidence>
<dbReference type="InterPro" id="IPR040538">
    <property type="entry name" value="Cch_HTH"/>
</dbReference>
<dbReference type="EMBL" id="NGJT01000016">
    <property type="protein sequence ID" value="RST92439.1"/>
    <property type="molecule type" value="Genomic_DNA"/>
</dbReference>
<feature type="domain" description="Cch helix turn helix" evidence="2">
    <location>
        <begin position="432"/>
        <end position="515"/>
    </location>
</feature>
<dbReference type="Pfam" id="PF06048">
    <property type="entry name" value="DUF927"/>
    <property type="match status" value="1"/>
</dbReference>
<gene>
    <name evidence="3" type="ORF">CBF36_08710</name>
</gene>
<dbReference type="RefSeq" id="WP_125958067.1">
    <property type="nucleotide sequence ID" value="NZ_NGJT01000016.1"/>
</dbReference>
<feature type="domain" description="DUF927" evidence="1">
    <location>
        <begin position="32"/>
        <end position="288"/>
    </location>
</feature>
<organism evidence="3 4">
    <name type="scientific">Vagococcus bubulae</name>
    <dbReference type="NCBI Taxonomy" id="1977868"/>
    <lineage>
        <taxon>Bacteria</taxon>
        <taxon>Bacillati</taxon>
        <taxon>Bacillota</taxon>
        <taxon>Bacilli</taxon>
        <taxon>Lactobacillales</taxon>
        <taxon>Enterococcaceae</taxon>
        <taxon>Vagococcus</taxon>
    </lineage>
</organism>
<comment type="caution">
    <text evidence="3">The sequence shown here is derived from an EMBL/GenBank/DDBJ whole genome shotgun (WGS) entry which is preliminary data.</text>
</comment>
<evidence type="ECO:0000313" key="4">
    <source>
        <dbReference type="Proteomes" id="UP000288490"/>
    </source>
</evidence>
<dbReference type="InterPro" id="IPR009270">
    <property type="entry name" value="DUF927"/>
</dbReference>
<proteinExistence type="predicted"/>
<dbReference type="Pfam" id="PF18662">
    <property type="entry name" value="HTH_56"/>
    <property type="match status" value="1"/>
</dbReference>
<accession>A0A429ZFJ6</accession>
<sequence length="545" mass="60805">MNDFKSVIESGEKIEVADKFSVDKNAVSGPNGRISRSVFISRILQSKETMEQQYQLTFYFEGEFSSIMIEPDAILPNKINYLSKYGVAIDPMYSSELSRYLMLQKQMVKTTKVINQAGWYLQEDVLSFVTKDSEDLSFGGNLSLNKVGSYDQWLQGIKDFVLENVELELVLSISLSSVFIAFDSFTLGKDIGSGVVNLFGDSSTGKTCSAILALSCFGEPTSQKAGSLMKSFSSTKNSMIKSLAGLNGIMLCFDDLSSSSSSDVSDLIYNIGNGKEKDRLSETSEMKEGASFVTQVLVTGEESLEQYTKKNGGLGARYYELAGLNYTKSSEHAEQIKSVFQKNFGFAAPMFAEFLTNYNVSELSSSFDDIVSQYHQRFPKANNKVQRFIKRIAAVMLTAKLIQHCFEVSLDIDGMDTILCSIIEKQALLLDYNATTLELLISWIVKKQNFFSIDGDKPINSGDYLGEINTKNGYVKIRKEVFDTIIVDLGLPSATSILKEWKQTGITKTESDRLYYRDSNKSQFVLLGVPIDVHGNQQKEESKYE</sequence>
<evidence type="ECO:0000313" key="3">
    <source>
        <dbReference type="EMBL" id="RST92439.1"/>
    </source>
</evidence>
<evidence type="ECO:0000259" key="2">
    <source>
        <dbReference type="Pfam" id="PF18662"/>
    </source>
</evidence>
<protein>
    <recommendedName>
        <fullName evidence="5">DUF927 domain-containing protein</fullName>
    </recommendedName>
</protein>
<reference evidence="3 4" key="1">
    <citation type="submission" date="2017-05" db="EMBL/GenBank/DDBJ databases">
        <title>Vagococcus spp. assemblies.</title>
        <authorList>
            <person name="Gulvik C.A."/>
        </authorList>
    </citation>
    <scope>NUCLEOTIDE SEQUENCE [LARGE SCALE GENOMIC DNA]</scope>
    <source>
        <strain evidence="3 4">SS1994</strain>
    </source>
</reference>
<dbReference type="OrthoDB" id="158067at2"/>
<keyword evidence="4" id="KW-1185">Reference proteome</keyword>
<dbReference type="AlphaFoldDB" id="A0A429ZFJ6"/>
<dbReference type="Proteomes" id="UP000288490">
    <property type="component" value="Unassembled WGS sequence"/>
</dbReference>
<name>A0A429ZFJ6_9ENTE</name>